<evidence type="ECO:0000256" key="3">
    <source>
        <dbReference type="ARBA" id="ARBA00022448"/>
    </source>
</evidence>
<accession>A0AAJ2KWZ0</accession>
<dbReference type="PANTHER" id="PTHR43297:SF14">
    <property type="entry name" value="ATPASE AAA-TYPE CORE DOMAIN-CONTAINING PROTEIN"/>
    <property type="match status" value="1"/>
</dbReference>
<dbReference type="EMBL" id="JAWJAY010000001">
    <property type="protein sequence ID" value="MDV2884605.1"/>
    <property type="molecule type" value="Genomic_DNA"/>
</dbReference>
<dbReference type="InterPro" id="IPR003439">
    <property type="entry name" value="ABC_transporter-like_ATP-bd"/>
</dbReference>
<evidence type="ECO:0000256" key="1">
    <source>
        <dbReference type="ARBA" id="ARBA00004202"/>
    </source>
</evidence>
<keyword evidence="6" id="KW-0547">Nucleotide-binding</keyword>
<dbReference type="Gene3D" id="3.40.50.300">
    <property type="entry name" value="P-loop containing nucleotide triphosphate hydrolases"/>
    <property type="match status" value="1"/>
</dbReference>
<evidence type="ECO:0000313" key="11">
    <source>
        <dbReference type="EMBL" id="MDV2884605.1"/>
    </source>
</evidence>
<dbReference type="GO" id="GO:0005886">
    <property type="term" value="C:plasma membrane"/>
    <property type="evidence" value="ECO:0007669"/>
    <property type="project" value="UniProtKB-SubCell"/>
</dbReference>
<evidence type="ECO:0000256" key="7">
    <source>
        <dbReference type="ARBA" id="ARBA00022840"/>
    </source>
</evidence>
<keyword evidence="3" id="KW-0813">Transport</keyword>
<keyword evidence="4" id="KW-1003">Cell membrane</keyword>
<sequence length="273" mass="30461">MSTALLEIKNLVVCVSNKPPLLNKVNLSIKKGETAALIGESGSGKSLTAKSVMGMLPKGLIQRSGRITFKEESISEMTIKERRSLLGKEIALIHQDYRGSFTPYLKVGSQMVEALRSHEKTSRKKAKDQALFVLDQMNLPAKRVYHSYPFQLSGGQIQRAAIACMMLLKPSLLICDEATSALDMISGEIVLDYLERVQIETNCAVLYITHDLTQAYKRADYIYIMNEGTVIEEGPSSKIKESPQHYYTKQLNLAILPLPPNKTEHNMRSSVNL</sequence>
<dbReference type="AlphaFoldDB" id="A0AAJ2KWZ0"/>
<keyword evidence="8" id="KW-1278">Translocase</keyword>
<dbReference type="InterPro" id="IPR017871">
    <property type="entry name" value="ABC_transporter-like_CS"/>
</dbReference>
<keyword evidence="7 11" id="KW-0067">ATP-binding</keyword>
<evidence type="ECO:0000313" key="12">
    <source>
        <dbReference type="Proteomes" id="UP001285636"/>
    </source>
</evidence>
<dbReference type="GO" id="GO:0005524">
    <property type="term" value="F:ATP binding"/>
    <property type="evidence" value="ECO:0007669"/>
    <property type="project" value="UniProtKB-KW"/>
</dbReference>
<evidence type="ECO:0000256" key="4">
    <source>
        <dbReference type="ARBA" id="ARBA00022475"/>
    </source>
</evidence>
<evidence type="ECO:0000256" key="6">
    <source>
        <dbReference type="ARBA" id="ARBA00022741"/>
    </source>
</evidence>
<dbReference type="Pfam" id="PF00005">
    <property type="entry name" value="ABC_tran"/>
    <property type="match status" value="1"/>
</dbReference>
<dbReference type="InterPro" id="IPR027417">
    <property type="entry name" value="P-loop_NTPase"/>
</dbReference>
<dbReference type="InterPro" id="IPR050388">
    <property type="entry name" value="ABC_Ni/Peptide_Import"/>
</dbReference>
<dbReference type="GO" id="GO:0016887">
    <property type="term" value="F:ATP hydrolysis activity"/>
    <property type="evidence" value="ECO:0007669"/>
    <property type="project" value="InterPro"/>
</dbReference>
<evidence type="ECO:0000256" key="9">
    <source>
        <dbReference type="ARBA" id="ARBA00023136"/>
    </source>
</evidence>
<evidence type="ECO:0000256" key="5">
    <source>
        <dbReference type="ARBA" id="ARBA00022519"/>
    </source>
</evidence>
<gene>
    <name evidence="11" type="ORF">RYX45_05400</name>
</gene>
<proteinExistence type="inferred from homology"/>
<protein>
    <submittedName>
        <fullName evidence="11">ABC transporter ATP-binding protein</fullName>
    </submittedName>
</protein>
<dbReference type="InterPro" id="IPR003593">
    <property type="entry name" value="AAA+_ATPase"/>
</dbReference>
<evidence type="ECO:0000256" key="2">
    <source>
        <dbReference type="ARBA" id="ARBA00005417"/>
    </source>
</evidence>
<reference evidence="11" key="1">
    <citation type="submission" date="2023-10" db="EMBL/GenBank/DDBJ databases">
        <title>Screening of Alkalihalophilus pseudofirmusBZ-TG-HK211 and Its Alleviation of Salt Stress on Rapeseed Growth.</title>
        <authorList>
            <person name="Zhao B."/>
            <person name="Guo T."/>
        </authorList>
    </citation>
    <scope>NUCLEOTIDE SEQUENCE</scope>
    <source>
        <strain evidence="11">BZ-TG-HK211</strain>
    </source>
</reference>
<dbReference type="RefSeq" id="WP_323466068.1">
    <property type="nucleotide sequence ID" value="NZ_CP144224.1"/>
</dbReference>
<dbReference type="PROSITE" id="PS50893">
    <property type="entry name" value="ABC_TRANSPORTER_2"/>
    <property type="match status" value="1"/>
</dbReference>
<keyword evidence="5" id="KW-0997">Cell inner membrane</keyword>
<dbReference type="PANTHER" id="PTHR43297">
    <property type="entry name" value="OLIGOPEPTIDE TRANSPORT ATP-BINDING PROTEIN APPD"/>
    <property type="match status" value="1"/>
</dbReference>
<evidence type="ECO:0000256" key="8">
    <source>
        <dbReference type="ARBA" id="ARBA00022967"/>
    </source>
</evidence>
<keyword evidence="9" id="KW-0472">Membrane</keyword>
<organism evidence="11 12">
    <name type="scientific">Alkalihalophilus pseudofirmus</name>
    <name type="common">Bacillus pseudofirmus</name>
    <dbReference type="NCBI Taxonomy" id="79885"/>
    <lineage>
        <taxon>Bacteria</taxon>
        <taxon>Bacillati</taxon>
        <taxon>Bacillota</taxon>
        <taxon>Bacilli</taxon>
        <taxon>Bacillales</taxon>
        <taxon>Bacillaceae</taxon>
        <taxon>Alkalihalophilus</taxon>
    </lineage>
</organism>
<comment type="caution">
    <text evidence="11">The sequence shown here is derived from an EMBL/GenBank/DDBJ whole genome shotgun (WGS) entry which is preliminary data.</text>
</comment>
<evidence type="ECO:0000259" key="10">
    <source>
        <dbReference type="PROSITE" id="PS50893"/>
    </source>
</evidence>
<comment type="subcellular location">
    <subcellularLocation>
        <location evidence="1">Cell membrane</location>
        <topology evidence="1">Peripheral membrane protein</topology>
    </subcellularLocation>
</comment>
<dbReference type="PROSITE" id="PS00211">
    <property type="entry name" value="ABC_TRANSPORTER_1"/>
    <property type="match status" value="1"/>
</dbReference>
<name>A0AAJ2KWZ0_ALKPS</name>
<dbReference type="Proteomes" id="UP001285636">
    <property type="component" value="Unassembled WGS sequence"/>
</dbReference>
<comment type="similarity">
    <text evidence="2">Belongs to the ABC transporter superfamily.</text>
</comment>
<dbReference type="SMART" id="SM00382">
    <property type="entry name" value="AAA"/>
    <property type="match status" value="1"/>
</dbReference>
<dbReference type="SUPFAM" id="SSF52540">
    <property type="entry name" value="P-loop containing nucleoside triphosphate hydrolases"/>
    <property type="match status" value="1"/>
</dbReference>
<feature type="domain" description="ABC transporter" evidence="10">
    <location>
        <begin position="6"/>
        <end position="252"/>
    </location>
</feature>
<dbReference type="CDD" id="cd03257">
    <property type="entry name" value="ABC_NikE_OppD_transporters"/>
    <property type="match status" value="1"/>
</dbReference>